<reference evidence="1" key="3">
    <citation type="submission" date="2023-05" db="EMBL/GenBank/DDBJ databases">
        <authorList>
            <person name="Smith C.H."/>
        </authorList>
    </citation>
    <scope>NUCLEOTIDE SEQUENCE</scope>
    <source>
        <strain evidence="1">CHS0354</strain>
        <tissue evidence="1">Mantle</tissue>
    </source>
</reference>
<dbReference type="Proteomes" id="UP001195483">
    <property type="component" value="Unassembled WGS sequence"/>
</dbReference>
<reference evidence="1" key="1">
    <citation type="journal article" date="2021" name="Genome Biol. Evol.">
        <title>A High-Quality Reference Genome for a Parasitic Bivalve with Doubly Uniparental Inheritance (Bivalvia: Unionida).</title>
        <authorList>
            <person name="Smith C.H."/>
        </authorList>
    </citation>
    <scope>NUCLEOTIDE SEQUENCE</scope>
    <source>
        <strain evidence="1">CHS0354</strain>
    </source>
</reference>
<evidence type="ECO:0000313" key="2">
    <source>
        <dbReference type="Proteomes" id="UP001195483"/>
    </source>
</evidence>
<name>A0AAE0T4Y0_9BIVA</name>
<sequence>MPNASGATRDQHKSYFHTASEKIMAFMAFYCECGSGALPFPGAGLVAFRPIEICVNMNIPDYYDDVSIRLTEVLNRSGLGDDIRWWRINTWLQIEELERLFTRIVGNTRFKMCFFGSQPEATTTNELLSDIDQVSILNIIHVIPDLQFPGVCPETEETVLMVADEDTHPGYVKLQRVQRNESILVNNQLDKLFRLDKKCRSVLCSNTSARKFLAADEYHGPASTIFHKGIYVDSVFALHSILLAWAGFSVVVI</sequence>
<proteinExistence type="predicted"/>
<protein>
    <submittedName>
        <fullName evidence="1">Uncharacterized protein</fullName>
    </submittedName>
</protein>
<gene>
    <name evidence="1" type="ORF">CHS0354_007610</name>
</gene>
<dbReference type="AlphaFoldDB" id="A0AAE0T4Y0"/>
<organism evidence="1 2">
    <name type="scientific">Potamilus streckersoni</name>
    <dbReference type="NCBI Taxonomy" id="2493646"/>
    <lineage>
        <taxon>Eukaryota</taxon>
        <taxon>Metazoa</taxon>
        <taxon>Spiralia</taxon>
        <taxon>Lophotrochozoa</taxon>
        <taxon>Mollusca</taxon>
        <taxon>Bivalvia</taxon>
        <taxon>Autobranchia</taxon>
        <taxon>Heteroconchia</taxon>
        <taxon>Palaeoheterodonta</taxon>
        <taxon>Unionida</taxon>
        <taxon>Unionoidea</taxon>
        <taxon>Unionidae</taxon>
        <taxon>Ambleminae</taxon>
        <taxon>Lampsilini</taxon>
        <taxon>Potamilus</taxon>
    </lineage>
</organism>
<comment type="caution">
    <text evidence="1">The sequence shown here is derived from an EMBL/GenBank/DDBJ whole genome shotgun (WGS) entry which is preliminary data.</text>
</comment>
<keyword evidence="2" id="KW-1185">Reference proteome</keyword>
<accession>A0AAE0T4Y0</accession>
<dbReference type="EMBL" id="JAEAOA010000519">
    <property type="protein sequence ID" value="KAK3603278.1"/>
    <property type="molecule type" value="Genomic_DNA"/>
</dbReference>
<evidence type="ECO:0000313" key="1">
    <source>
        <dbReference type="EMBL" id="KAK3603278.1"/>
    </source>
</evidence>
<reference evidence="1" key="2">
    <citation type="journal article" date="2021" name="Genome Biol. Evol.">
        <title>Developing a high-quality reference genome for a parasitic bivalve with doubly uniparental inheritance (Bivalvia: Unionida).</title>
        <authorList>
            <person name="Smith C.H."/>
        </authorList>
    </citation>
    <scope>NUCLEOTIDE SEQUENCE</scope>
    <source>
        <strain evidence="1">CHS0354</strain>
        <tissue evidence="1">Mantle</tissue>
    </source>
</reference>